<evidence type="ECO:0000313" key="3">
    <source>
        <dbReference type="Proteomes" id="UP000294614"/>
    </source>
</evidence>
<keyword evidence="3" id="KW-1185">Reference proteome</keyword>
<evidence type="ECO:0008006" key="4">
    <source>
        <dbReference type="Google" id="ProtNLM"/>
    </source>
</evidence>
<protein>
    <recommendedName>
        <fullName evidence="4">YtkA-like protein</fullName>
    </recommendedName>
</protein>
<sequence>MNRLRMAVGVISFLLAVFCLTAPSFAAEKFVINYDKKLDLTENPVTISQDGYLIKIDMNRPAKPFEELVLRVHIDKDGKPVNISQGSVLFNMSMDMGLYKSPLQKASTGYTAKATLPKCIMGGKTWYGKLSFGHEGAQIEKVFLFNMKD</sequence>
<accession>A0A4R1K9W1</accession>
<comment type="caution">
    <text evidence="2">The sequence shown here is derived from an EMBL/GenBank/DDBJ whole genome shotgun (WGS) entry which is preliminary data.</text>
</comment>
<name>A0A4R1K9W1_9BACT</name>
<feature type="chain" id="PRO_5020397947" description="YtkA-like protein" evidence="1">
    <location>
        <begin position="27"/>
        <end position="149"/>
    </location>
</feature>
<evidence type="ECO:0000313" key="2">
    <source>
        <dbReference type="EMBL" id="TCK60673.1"/>
    </source>
</evidence>
<dbReference type="AlphaFoldDB" id="A0A4R1K9W1"/>
<dbReference type="EMBL" id="SMGG01000004">
    <property type="protein sequence ID" value="TCK60673.1"/>
    <property type="molecule type" value="Genomic_DNA"/>
</dbReference>
<dbReference type="OrthoDB" id="9806007at2"/>
<evidence type="ECO:0000256" key="1">
    <source>
        <dbReference type="SAM" id="SignalP"/>
    </source>
</evidence>
<proteinExistence type="predicted"/>
<dbReference type="Proteomes" id="UP000294614">
    <property type="component" value="Unassembled WGS sequence"/>
</dbReference>
<reference evidence="2 3" key="1">
    <citation type="submission" date="2019-03" db="EMBL/GenBank/DDBJ databases">
        <title>Genomic Encyclopedia of Type Strains, Phase IV (KMG-IV): sequencing the most valuable type-strain genomes for metagenomic binning, comparative biology and taxonomic classification.</title>
        <authorList>
            <person name="Goeker M."/>
        </authorList>
    </citation>
    <scope>NUCLEOTIDE SEQUENCE [LARGE SCALE GENOMIC DNA]</scope>
    <source>
        <strain evidence="2 3">DSM 24984</strain>
    </source>
</reference>
<feature type="signal peptide" evidence="1">
    <location>
        <begin position="1"/>
        <end position="26"/>
    </location>
</feature>
<keyword evidence="1" id="KW-0732">Signal</keyword>
<gene>
    <name evidence="2" type="ORF">C8D98_1552</name>
</gene>
<dbReference type="RefSeq" id="WP_132873544.1">
    <property type="nucleotide sequence ID" value="NZ_JAJUHT010000001.1"/>
</dbReference>
<organism evidence="2 3">
    <name type="scientific">Seleniivibrio woodruffii</name>
    <dbReference type="NCBI Taxonomy" id="1078050"/>
    <lineage>
        <taxon>Bacteria</taxon>
        <taxon>Pseudomonadati</taxon>
        <taxon>Deferribacterota</taxon>
        <taxon>Deferribacteres</taxon>
        <taxon>Deferribacterales</taxon>
        <taxon>Geovibrionaceae</taxon>
        <taxon>Seleniivibrio</taxon>
    </lineage>
</organism>